<protein>
    <submittedName>
        <fullName evidence="4">Uncharacterized protein</fullName>
    </submittedName>
</protein>
<name>A0ABP0N1A4_9DINO</name>
<gene>
    <name evidence="4" type="ORF">SCF082_LOCUS30728</name>
</gene>
<dbReference type="InterPro" id="IPR013762">
    <property type="entry name" value="Integrase-like_cat_sf"/>
</dbReference>
<feature type="region of interest" description="Disordered" evidence="2">
    <location>
        <begin position="335"/>
        <end position="413"/>
    </location>
</feature>
<sequence length="865" mass="96666">MSGGHPWAWGAFLAALWELRRPTVFELAVTEAAQLRQEIGHLSTASGLKAGWGLQSDLALRRKLLLDQIAKMAVATTLDVSELQVLVHYPHDGAGLHWHHRLLLHRVAGGDWICLTPDHDLQRHNFQTHAHRILERNTPFPGDIAAEVYAHDPISRALLQNFKRQATIQASILGEGAVDELETVGWVVAGPSHQRFGESVDTRLLASEATGRAFTTRGVVLLDGEETFAERISMGQLEEWKARKELGDVRLLGDHRDSVGRRRLDLASAMALMHQPDDKEFPIAGVRAAKELHVSVSEGPGNFTSYHSEWLDASSLAVGETLCRWLIQTELAVERSPQTPDYSGLDIPRKQERLYRQEHRSGRGGYNDNESEDENDRGKKKQKKKGDQKGDKGGESGAAGAGHDKLTRGPRLNDPAQELRQRAAVYIHHHEDLISKSSVELEAEQESFDPITPYRDPGLKTDFGELRSLGFSVDRIYDDDLADFAIPKPRDLSGNPLPTLVRLRAARVSQKTLTRYQKHMNDFYDCAHKSTAANMDARVVEYITWLAEHEDPAEPTAGTYLVYGLQLLKCNVPKHAFLPKPRRPWPAGKLKPGSMQLPVAEEIIYDVAIHVGQERLDLALLMLVQFDACLRPSEAIGLHQDHVVPPAGPRYPFWCLIVKLSELGERTKTGTADDSVVIGDTKDRSFMTDVNGCDGFPIHSNSSGPLFPDVTLAAYEKALATACAALGYSAVIVQPHILRHSSASADFFHRRRDLSAVQKRGRWASKKSVSRYEKSWWGIRGGFSVDLLMVYLDKCQNFESRLPKDTADNLQSYFHAEFARFPHYRVVFQNAGSGTALTHPQINLLAAMGEFFVRENAELFRRLLQ</sequence>
<feature type="compositionally biased region" description="Basic and acidic residues" evidence="2">
    <location>
        <begin position="347"/>
        <end position="361"/>
    </location>
</feature>
<comment type="caution">
    <text evidence="4">The sequence shown here is derived from an EMBL/GenBank/DDBJ whole genome shotgun (WGS) entry which is preliminary data.</text>
</comment>
<dbReference type="Proteomes" id="UP001642464">
    <property type="component" value="Unassembled WGS sequence"/>
</dbReference>
<evidence type="ECO:0000256" key="2">
    <source>
        <dbReference type="SAM" id="MobiDB-lite"/>
    </source>
</evidence>
<keyword evidence="5" id="KW-1185">Reference proteome</keyword>
<evidence type="ECO:0000313" key="4">
    <source>
        <dbReference type="EMBL" id="CAK9057213.1"/>
    </source>
</evidence>
<feature type="compositionally biased region" description="Basic and acidic residues" evidence="2">
    <location>
        <begin position="385"/>
        <end position="394"/>
    </location>
</feature>
<reference evidence="4 5" key="1">
    <citation type="submission" date="2024-02" db="EMBL/GenBank/DDBJ databases">
        <authorList>
            <person name="Chen Y."/>
            <person name="Shah S."/>
            <person name="Dougan E. K."/>
            <person name="Thang M."/>
            <person name="Chan C."/>
        </authorList>
    </citation>
    <scope>NUCLEOTIDE SEQUENCE [LARGE SCALE GENOMIC DNA]</scope>
</reference>
<accession>A0ABP0N1A4</accession>
<dbReference type="Gene3D" id="1.10.443.10">
    <property type="entry name" value="Intergrase catalytic core"/>
    <property type="match status" value="1"/>
</dbReference>
<keyword evidence="3" id="KW-0732">Signal</keyword>
<keyword evidence="1" id="KW-0233">DNA recombination</keyword>
<dbReference type="SUPFAM" id="SSF56349">
    <property type="entry name" value="DNA breaking-rejoining enzymes"/>
    <property type="match status" value="1"/>
</dbReference>
<evidence type="ECO:0000313" key="5">
    <source>
        <dbReference type="Proteomes" id="UP001642464"/>
    </source>
</evidence>
<feature type="chain" id="PRO_5045510015" evidence="3">
    <location>
        <begin position="23"/>
        <end position="865"/>
    </location>
</feature>
<dbReference type="EMBL" id="CAXAMM010025557">
    <property type="protein sequence ID" value="CAK9057213.1"/>
    <property type="molecule type" value="Genomic_DNA"/>
</dbReference>
<dbReference type="InterPro" id="IPR011010">
    <property type="entry name" value="DNA_brk_join_enz"/>
</dbReference>
<organism evidence="4 5">
    <name type="scientific">Durusdinium trenchii</name>
    <dbReference type="NCBI Taxonomy" id="1381693"/>
    <lineage>
        <taxon>Eukaryota</taxon>
        <taxon>Sar</taxon>
        <taxon>Alveolata</taxon>
        <taxon>Dinophyceae</taxon>
        <taxon>Suessiales</taxon>
        <taxon>Symbiodiniaceae</taxon>
        <taxon>Durusdinium</taxon>
    </lineage>
</organism>
<evidence type="ECO:0000256" key="3">
    <source>
        <dbReference type="SAM" id="SignalP"/>
    </source>
</evidence>
<feature type="signal peptide" evidence="3">
    <location>
        <begin position="1"/>
        <end position="22"/>
    </location>
</feature>
<proteinExistence type="predicted"/>
<evidence type="ECO:0000256" key="1">
    <source>
        <dbReference type="ARBA" id="ARBA00023172"/>
    </source>
</evidence>